<protein>
    <submittedName>
        <fullName evidence="7">TlpA disulfide reductase family protein</fullName>
    </submittedName>
</protein>
<dbReference type="Gene3D" id="3.40.30.10">
    <property type="entry name" value="Glutaredoxin"/>
    <property type="match status" value="1"/>
</dbReference>
<dbReference type="InterPro" id="IPR036249">
    <property type="entry name" value="Thioredoxin-like_sf"/>
</dbReference>
<sequence length="176" mass="17958">MVALALLAGCGAGPTASGGFVGGDGSLTIVPVEQRQPAPQITGELLDGTAFDSAELAGTVIVYNVWGSWCNPCRKEAPALVGAAEETEGTAVFVGLNTRDPDPAQAEAFVRAFDVPYVNVYDPDGRELLKFGAQLPASAIPSTLVVDAEGRVAARVLGETTQSTLTGLVADVAAGR</sequence>
<dbReference type="InterPro" id="IPR013766">
    <property type="entry name" value="Thioredoxin_domain"/>
</dbReference>
<dbReference type="PANTHER" id="PTHR42852:SF6">
    <property type="entry name" value="THIOL:DISULFIDE INTERCHANGE PROTEIN DSBE"/>
    <property type="match status" value="1"/>
</dbReference>
<gene>
    <name evidence="7" type="ORF">PCC79_02440</name>
</gene>
<dbReference type="CDD" id="cd02966">
    <property type="entry name" value="TlpA_like_family"/>
    <property type="match status" value="1"/>
</dbReference>
<dbReference type="Pfam" id="PF08534">
    <property type="entry name" value="Redoxin"/>
    <property type="match status" value="1"/>
</dbReference>
<evidence type="ECO:0000256" key="3">
    <source>
        <dbReference type="ARBA" id="ARBA00022968"/>
    </source>
</evidence>
<evidence type="ECO:0000256" key="5">
    <source>
        <dbReference type="ARBA" id="ARBA00023284"/>
    </source>
</evidence>
<evidence type="ECO:0000313" key="8">
    <source>
        <dbReference type="Proteomes" id="UP001434337"/>
    </source>
</evidence>
<accession>A0ABZ3C8H6</accession>
<dbReference type="InterPro" id="IPR050553">
    <property type="entry name" value="Thioredoxin_ResA/DsbE_sf"/>
</dbReference>
<keyword evidence="8" id="KW-1185">Reference proteome</keyword>
<dbReference type="RefSeq" id="WP_342372897.1">
    <property type="nucleotide sequence ID" value="NZ_CP115965.1"/>
</dbReference>
<keyword evidence="5" id="KW-0676">Redox-active center</keyword>
<comment type="subcellular location">
    <subcellularLocation>
        <location evidence="1">Cell envelope</location>
    </subcellularLocation>
</comment>
<dbReference type="Proteomes" id="UP001434337">
    <property type="component" value="Chromosome"/>
</dbReference>
<evidence type="ECO:0000256" key="1">
    <source>
        <dbReference type="ARBA" id="ARBA00004196"/>
    </source>
</evidence>
<evidence type="ECO:0000313" key="7">
    <source>
        <dbReference type="EMBL" id="WZW99085.1"/>
    </source>
</evidence>
<evidence type="ECO:0000259" key="6">
    <source>
        <dbReference type="PROSITE" id="PS51352"/>
    </source>
</evidence>
<dbReference type="SUPFAM" id="SSF52833">
    <property type="entry name" value="Thioredoxin-like"/>
    <property type="match status" value="1"/>
</dbReference>
<keyword evidence="4" id="KW-1015">Disulfide bond</keyword>
<dbReference type="InterPro" id="IPR013740">
    <property type="entry name" value="Redoxin"/>
</dbReference>
<evidence type="ECO:0000256" key="2">
    <source>
        <dbReference type="ARBA" id="ARBA00022748"/>
    </source>
</evidence>
<keyword evidence="3" id="KW-0812">Transmembrane</keyword>
<keyword evidence="3" id="KW-0735">Signal-anchor</keyword>
<keyword evidence="2" id="KW-0201">Cytochrome c-type biogenesis</keyword>
<dbReference type="PANTHER" id="PTHR42852">
    <property type="entry name" value="THIOL:DISULFIDE INTERCHANGE PROTEIN DSBE"/>
    <property type="match status" value="1"/>
</dbReference>
<evidence type="ECO:0000256" key="4">
    <source>
        <dbReference type="ARBA" id="ARBA00023157"/>
    </source>
</evidence>
<organism evidence="7 8">
    <name type="scientific">Propioniciclava soli</name>
    <dbReference type="NCBI Taxonomy" id="2775081"/>
    <lineage>
        <taxon>Bacteria</taxon>
        <taxon>Bacillati</taxon>
        <taxon>Actinomycetota</taxon>
        <taxon>Actinomycetes</taxon>
        <taxon>Propionibacteriales</taxon>
        <taxon>Propionibacteriaceae</taxon>
        <taxon>Propioniciclava</taxon>
    </lineage>
</organism>
<feature type="domain" description="Thioredoxin" evidence="6">
    <location>
        <begin position="32"/>
        <end position="174"/>
    </location>
</feature>
<dbReference type="PROSITE" id="PS51352">
    <property type="entry name" value="THIOREDOXIN_2"/>
    <property type="match status" value="1"/>
</dbReference>
<name>A0ABZ3C8H6_9ACTN</name>
<proteinExistence type="predicted"/>
<reference evidence="7 8" key="1">
    <citation type="journal article" date="2023" name="Environ Microbiome">
        <title>A coral-associated actinobacterium mitigates coral bleaching under heat stress.</title>
        <authorList>
            <person name="Li J."/>
            <person name="Zou Y."/>
            <person name="Li Q."/>
            <person name="Zhang J."/>
            <person name="Bourne D.G."/>
            <person name="Lyu Y."/>
            <person name="Liu C."/>
            <person name="Zhang S."/>
        </authorList>
    </citation>
    <scope>NUCLEOTIDE SEQUENCE [LARGE SCALE GENOMIC DNA]</scope>
    <source>
        <strain evidence="7 8">SCSIO 13291</strain>
    </source>
</reference>
<dbReference type="EMBL" id="CP115965">
    <property type="protein sequence ID" value="WZW99085.1"/>
    <property type="molecule type" value="Genomic_DNA"/>
</dbReference>